<keyword evidence="1" id="KW-1133">Transmembrane helix</keyword>
<keyword evidence="2" id="KW-0732">Signal</keyword>
<evidence type="ECO:0000256" key="1">
    <source>
        <dbReference type="SAM" id="Phobius"/>
    </source>
</evidence>
<dbReference type="Proteomes" id="UP000053558">
    <property type="component" value="Unassembled WGS sequence"/>
</dbReference>
<reference evidence="4" key="1">
    <citation type="journal article" date="2012" name="Science">
        <title>The Paleozoic origin of enzymatic lignin decomposition reconstructed from 31 fungal genomes.</title>
        <authorList>
            <person name="Floudas D."/>
            <person name="Binder M."/>
            <person name="Riley R."/>
            <person name="Barry K."/>
            <person name="Blanchette R.A."/>
            <person name="Henrissat B."/>
            <person name="Martinez A.T."/>
            <person name="Otillar R."/>
            <person name="Spatafora J.W."/>
            <person name="Yadav J.S."/>
            <person name="Aerts A."/>
            <person name="Benoit I."/>
            <person name="Boyd A."/>
            <person name="Carlson A."/>
            <person name="Copeland A."/>
            <person name="Coutinho P.M."/>
            <person name="de Vries R.P."/>
            <person name="Ferreira P."/>
            <person name="Findley K."/>
            <person name="Foster B."/>
            <person name="Gaskell J."/>
            <person name="Glotzer D."/>
            <person name="Gorecki P."/>
            <person name="Heitman J."/>
            <person name="Hesse C."/>
            <person name="Hori C."/>
            <person name="Igarashi K."/>
            <person name="Jurgens J.A."/>
            <person name="Kallen N."/>
            <person name="Kersten P."/>
            <person name="Kohler A."/>
            <person name="Kuees U."/>
            <person name="Kumar T.K.A."/>
            <person name="Kuo A."/>
            <person name="LaButti K."/>
            <person name="Larrondo L.F."/>
            <person name="Lindquist E."/>
            <person name="Ling A."/>
            <person name="Lombard V."/>
            <person name="Lucas S."/>
            <person name="Lundell T."/>
            <person name="Martin R."/>
            <person name="McLaughlin D.J."/>
            <person name="Morgenstern I."/>
            <person name="Morin E."/>
            <person name="Murat C."/>
            <person name="Nagy L.G."/>
            <person name="Nolan M."/>
            <person name="Ohm R.A."/>
            <person name="Patyshakuliyeva A."/>
            <person name="Rokas A."/>
            <person name="Ruiz-Duenas F.J."/>
            <person name="Sabat G."/>
            <person name="Salamov A."/>
            <person name="Samejima M."/>
            <person name="Schmutz J."/>
            <person name="Slot J.C."/>
            <person name="St John F."/>
            <person name="Stenlid J."/>
            <person name="Sun H."/>
            <person name="Sun S."/>
            <person name="Syed K."/>
            <person name="Tsang A."/>
            <person name="Wiebenga A."/>
            <person name="Young D."/>
            <person name="Pisabarro A."/>
            <person name="Eastwood D.C."/>
            <person name="Martin F."/>
            <person name="Cullen D."/>
            <person name="Grigoriev I.V."/>
            <person name="Hibbett D.S."/>
        </authorList>
    </citation>
    <scope>NUCLEOTIDE SEQUENCE [LARGE SCALE GENOMIC DNA]</scope>
    <source>
        <strain evidence="4">RWD-64-598 SS2</strain>
    </source>
</reference>
<dbReference type="AlphaFoldDB" id="A0A5M3MDN3"/>
<dbReference type="RefSeq" id="XP_007772726.1">
    <property type="nucleotide sequence ID" value="XM_007774536.1"/>
</dbReference>
<proteinExistence type="predicted"/>
<dbReference type="OrthoDB" id="2576580at2759"/>
<dbReference type="OMA" id="LWWVAQS"/>
<comment type="caution">
    <text evidence="3">The sequence shown here is derived from an EMBL/GenBank/DDBJ whole genome shotgun (WGS) entry which is preliminary data.</text>
</comment>
<evidence type="ECO:0000313" key="4">
    <source>
        <dbReference type="Proteomes" id="UP000053558"/>
    </source>
</evidence>
<feature type="chain" id="PRO_5024459514" description="GPI anchored protein" evidence="2">
    <location>
        <begin position="24"/>
        <end position="184"/>
    </location>
</feature>
<dbReference type="KEGG" id="cput:CONPUDRAFT_84458"/>
<organism evidence="3 4">
    <name type="scientific">Coniophora puteana (strain RWD-64-598)</name>
    <name type="common">Brown rot fungus</name>
    <dbReference type="NCBI Taxonomy" id="741705"/>
    <lineage>
        <taxon>Eukaryota</taxon>
        <taxon>Fungi</taxon>
        <taxon>Dikarya</taxon>
        <taxon>Basidiomycota</taxon>
        <taxon>Agaricomycotina</taxon>
        <taxon>Agaricomycetes</taxon>
        <taxon>Agaricomycetidae</taxon>
        <taxon>Boletales</taxon>
        <taxon>Coniophorineae</taxon>
        <taxon>Coniophoraceae</taxon>
        <taxon>Coniophora</taxon>
    </lineage>
</organism>
<dbReference type="EMBL" id="JH711584">
    <property type="protein sequence ID" value="EIW77338.1"/>
    <property type="molecule type" value="Genomic_DNA"/>
</dbReference>
<evidence type="ECO:0008006" key="5">
    <source>
        <dbReference type="Google" id="ProtNLM"/>
    </source>
</evidence>
<evidence type="ECO:0000313" key="3">
    <source>
        <dbReference type="EMBL" id="EIW77338.1"/>
    </source>
</evidence>
<feature type="signal peptide" evidence="2">
    <location>
        <begin position="1"/>
        <end position="23"/>
    </location>
</feature>
<protein>
    <recommendedName>
        <fullName evidence="5">GPI anchored protein</fullName>
    </recommendedName>
</protein>
<keyword evidence="1" id="KW-0472">Membrane</keyword>
<dbReference type="GeneID" id="19210771"/>
<name>A0A5M3MDN3_CONPW</name>
<keyword evidence="4" id="KW-1185">Reference proteome</keyword>
<gene>
    <name evidence="3" type="ORF">CONPUDRAFT_84458</name>
</gene>
<evidence type="ECO:0000256" key="2">
    <source>
        <dbReference type="SAM" id="SignalP"/>
    </source>
</evidence>
<feature type="transmembrane region" description="Helical" evidence="1">
    <location>
        <begin position="163"/>
        <end position="183"/>
    </location>
</feature>
<keyword evidence="1" id="KW-0812">Transmembrane</keyword>
<sequence>MLGKTTFASAAVAALLAAAPAAAQSNSGLSIISPGPEDWWVAQSTNTLAWTCNSSPYENFTITIANPNVPNYQVPQPIIAVQYNYDCSESITQEQSNRPAAPGYVIALVNTINSTEVYASATFEIKALGAAYPTSTPSATQSGGASGTGSGSNPSSTGTNGAAGFYIPSAFGIASALALSWIFA</sequence>
<accession>A0A5M3MDN3</accession>